<keyword evidence="1" id="KW-0812">Transmembrane</keyword>
<reference evidence="2 3" key="1">
    <citation type="submission" date="2020-08" db="EMBL/GenBank/DDBJ databases">
        <title>Genomic Encyclopedia of Type Strains, Phase IV (KMG-IV): sequencing the most valuable type-strain genomes for metagenomic binning, comparative biology and taxonomic classification.</title>
        <authorList>
            <person name="Goeker M."/>
        </authorList>
    </citation>
    <scope>NUCLEOTIDE SEQUENCE [LARGE SCALE GENOMIC DNA]</scope>
    <source>
        <strain evidence="2 3">DSM 19371</strain>
    </source>
</reference>
<comment type="caution">
    <text evidence="2">The sequence shown here is derived from an EMBL/GenBank/DDBJ whole genome shotgun (WGS) entry which is preliminary data.</text>
</comment>
<feature type="transmembrane region" description="Helical" evidence="1">
    <location>
        <begin position="33"/>
        <end position="54"/>
    </location>
</feature>
<dbReference type="Proteomes" id="UP000590524">
    <property type="component" value="Unassembled WGS sequence"/>
</dbReference>
<dbReference type="EMBL" id="JACIEU010000010">
    <property type="protein sequence ID" value="MBB4148989.1"/>
    <property type="molecule type" value="Genomic_DNA"/>
</dbReference>
<evidence type="ECO:0000313" key="3">
    <source>
        <dbReference type="Proteomes" id="UP000590524"/>
    </source>
</evidence>
<proteinExistence type="predicted"/>
<dbReference type="AlphaFoldDB" id="A0A7W6LR71"/>
<accession>A0A7W6LR71</accession>
<dbReference type="RefSeq" id="WP_223178248.1">
    <property type="nucleotide sequence ID" value="NZ_JACIEU010000010.1"/>
</dbReference>
<feature type="transmembrane region" description="Helical" evidence="1">
    <location>
        <begin position="6"/>
        <end position="26"/>
    </location>
</feature>
<feature type="transmembrane region" description="Helical" evidence="1">
    <location>
        <begin position="74"/>
        <end position="102"/>
    </location>
</feature>
<gene>
    <name evidence="2" type="ORF">GGQ90_002774</name>
</gene>
<organism evidence="2 3">
    <name type="scientific">Sphingobium scionense</name>
    <dbReference type="NCBI Taxonomy" id="1404341"/>
    <lineage>
        <taxon>Bacteria</taxon>
        <taxon>Pseudomonadati</taxon>
        <taxon>Pseudomonadota</taxon>
        <taxon>Alphaproteobacteria</taxon>
        <taxon>Sphingomonadales</taxon>
        <taxon>Sphingomonadaceae</taxon>
        <taxon>Sphingobium</taxon>
    </lineage>
</organism>
<name>A0A7W6LR71_9SPHN</name>
<keyword evidence="1" id="KW-0472">Membrane</keyword>
<evidence type="ECO:0000256" key="1">
    <source>
        <dbReference type="SAM" id="Phobius"/>
    </source>
</evidence>
<keyword evidence="1" id="KW-1133">Transmembrane helix</keyword>
<sequence>MPVALIIPPLFTIGLGMLLGGVFGPAYPLRWWILRLGLIPMLCFGAAAYIAVYPTPIPTNYDPNVHGNPGRSDFAAMLVWGFVFPSAYLLAAVPVSLAYAIWRRRKP</sequence>
<keyword evidence="3" id="KW-1185">Reference proteome</keyword>
<protein>
    <submittedName>
        <fullName evidence="2">Uncharacterized protein</fullName>
    </submittedName>
</protein>
<evidence type="ECO:0000313" key="2">
    <source>
        <dbReference type="EMBL" id="MBB4148989.1"/>
    </source>
</evidence>